<keyword evidence="4" id="KW-1185">Reference proteome</keyword>
<evidence type="ECO:0000313" key="3">
    <source>
        <dbReference type="EMBL" id="MVQ49248.1"/>
    </source>
</evidence>
<evidence type="ECO:0000256" key="1">
    <source>
        <dbReference type="SAM" id="MobiDB-lite"/>
    </source>
</evidence>
<keyword evidence="2" id="KW-0472">Membrane</keyword>
<keyword evidence="2" id="KW-1133">Transmembrane helix</keyword>
<feature type="region of interest" description="Disordered" evidence="1">
    <location>
        <begin position="240"/>
        <end position="271"/>
    </location>
</feature>
<evidence type="ECO:0000313" key="4">
    <source>
        <dbReference type="Proteomes" id="UP000473525"/>
    </source>
</evidence>
<organism evidence="3 4">
    <name type="scientific">Nocardioides agri</name>
    <dbReference type="NCBI Taxonomy" id="2682843"/>
    <lineage>
        <taxon>Bacteria</taxon>
        <taxon>Bacillati</taxon>
        <taxon>Actinomycetota</taxon>
        <taxon>Actinomycetes</taxon>
        <taxon>Propionibacteriales</taxon>
        <taxon>Nocardioidaceae</taxon>
        <taxon>Nocardioides</taxon>
    </lineage>
</organism>
<feature type="compositionally biased region" description="Low complexity" evidence="1">
    <location>
        <begin position="250"/>
        <end position="264"/>
    </location>
</feature>
<dbReference type="EMBL" id="WSEK01000004">
    <property type="protein sequence ID" value="MVQ49248.1"/>
    <property type="molecule type" value="Genomic_DNA"/>
</dbReference>
<accession>A0A6L6XQK2</accession>
<protein>
    <submittedName>
        <fullName evidence="3">Uncharacterized protein</fullName>
    </submittedName>
</protein>
<evidence type="ECO:0000256" key="2">
    <source>
        <dbReference type="SAM" id="Phobius"/>
    </source>
</evidence>
<sequence length="271" mass="28349">MGEIEKTDGEWERGQRTDDLAGPLLTGFAIGALLVGLVWWAVAMVTSDSDGAGSGQAGEAEIGAPLAAPGATPAAAPSRMDRCAAAARGLTGPLQLAQPAMDQWAVHVGAMNKLVVGEITLTQATAFWNQTRVGAHQRIQTFDRATARIERDGVDCPAPRLLGTGVPAAVRACSTQVEAEVHALDAARTAIATWRHHVADMEQLRLGKLSPTAATQMWLSMWQRGVSELDDYRAAAKAAQRGPGCDGEAGDAPAAAPSETPEPTHSMSSMH</sequence>
<name>A0A6L6XQK2_9ACTN</name>
<dbReference type="AlphaFoldDB" id="A0A6L6XQK2"/>
<keyword evidence="2" id="KW-0812">Transmembrane</keyword>
<dbReference type="Proteomes" id="UP000473525">
    <property type="component" value="Unassembled WGS sequence"/>
</dbReference>
<comment type="caution">
    <text evidence="3">The sequence shown here is derived from an EMBL/GenBank/DDBJ whole genome shotgun (WGS) entry which is preliminary data.</text>
</comment>
<feature type="transmembrane region" description="Helical" evidence="2">
    <location>
        <begin position="20"/>
        <end position="42"/>
    </location>
</feature>
<proteinExistence type="predicted"/>
<gene>
    <name evidence="3" type="ORF">GON03_08640</name>
</gene>
<reference evidence="3 4" key="1">
    <citation type="submission" date="2019-12" db="EMBL/GenBank/DDBJ databases">
        <authorList>
            <person name="Huq M.A."/>
        </authorList>
    </citation>
    <scope>NUCLEOTIDE SEQUENCE [LARGE SCALE GENOMIC DNA]</scope>
    <source>
        <strain evidence="3 4">MAH-18</strain>
    </source>
</reference>
<dbReference type="RefSeq" id="WP_157341810.1">
    <property type="nucleotide sequence ID" value="NZ_WSEK01000004.1"/>
</dbReference>